<feature type="region of interest" description="Disordered" evidence="7">
    <location>
        <begin position="756"/>
        <end position="855"/>
    </location>
</feature>
<sequence length="865" mass="96410">MPRTNSDTNPLTGKSKYISYLLRHDKRVGEIVDEHGFASLDQLNAIQRKDKRPLLSEDDLIAVTNNPYTKKRFEYEYRLVGNQNRSNSTEFRPKKELIYIRAMNGHSFPLKSNIFEPFILEDEPTSEKPKYFYHATNSSLVESIKREGLSPMARQFVHMYEKRSQVMYDEKRNTLIKIGPITSETLKQLQFYRSKNGYIQCPHFTKMAQLGMNWSSTRSWVVELFVLAILFTSMVDAYSSYGNYETFDSQSSFDQLLGGKFISYGSDNQNNDSCNNAIWCESNDFGNIDYNYDTEGSQGFWLDEPPDDIMYMPPPPMPPVIQAALFNMENISIKDFIINQDSNDREPLCNFCKIFADPRLYPSIDNDLYPDQPDDASYLDTSAMSKENDTFISTFYLLIFTAAITGFIVLILLIKYKKWKIFPISESCPILTSTGRLLGHHKSSSNSHGLSSSTRIPVVNEKSPQSIIMDAPLCASLVKKSTISTTGKYWKRIPNQNVTGGSNNIFSMEDRSFRMGLRSMDGTSSISDHPYSDAASCTSSPVYAELDPSGVGSCHTPTLIGPPGSGAGSIVSSFSPYAFSTPSNTYSDVPESLRGNHHHNGLSPAFHTDSSTYDNAAYLPASSQAIMGSGVGNYSTRSLRRLAAQRAASINASAVGPNQASIPLLAGHPYHHQPYHYQAQSGTLHPHQSVGNHQGQQQFAFLTGGRQLKKVRSGNGTQRPTNFYKRQTMLPNRMNHYVTQGSDICNGMEMMVDEQNIGNMGPPVGFSGFLNHHQQQDSSSNSSNRKSSSSSQTYTEMPLLNTSGTSSSYNHNQSQRIPETLSNNDLNSVSSCSSSGGSHNNASLKRPLPPNKSLDTYIRIHNNSL</sequence>
<dbReference type="PANTHER" id="PTHR12684:SF2">
    <property type="entry name" value="TRNA 2'-PHOSPHOTRANSFERASE 1"/>
    <property type="match status" value="1"/>
</dbReference>
<feature type="transmembrane region" description="Helical" evidence="8">
    <location>
        <begin position="395"/>
        <end position="414"/>
    </location>
</feature>
<evidence type="ECO:0000256" key="3">
    <source>
        <dbReference type="ARBA" id="ARBA00012007"/>
    </source>
</evidence>
<dbReference type="AlphaFoldDB" id="A0A9Q0RLI1"/>
<dbReference type="OMA" id="TTGKYWK"/>
<evidence type="ECO:0000256" key="6">
    <source>
        <dbReference type="ARBA" id="ARBA00047949"/>
    </source>
</evidence>
<dbReference type="SUPFAM" id="SSF56399">
    <property type="entry name" value="ADP-ribosylation"/>
    <property type="match status" value="1"/>
</dbReference>
<keyword evidence="5" id="KW-0520">NAD</keyword>
<keyword evidence="10" id="KW-1185">Reference proteome</keyword>
<dbReference type="PANTHER" id="PTHR12684">
    <property type="entry name" value="PUTATIVE PHOSPHOTRANSFERASE"/>
    <property type="match status" value="1"/>
</dbReference>
<dbReference type="Gene3D" id="3.20.170.30">
    <property type="match status" value="1"/>
</dbReference>
<evidence type="ECO:0000256" key="1">
    <source>
        <dbReference type="ARBA" id="ARBA00003343"/>
    </source>
</evidence>
<evidence type="ECO:0000256" key="4">
    <source>
        <dbReference type="ARBA" id="ARBA00022679"/>
    </source>
</evidence>
<evidence type="ECO:0000256" key="5">
    <source>
        <dbReference type="ARBA" id="ARBA00023027"/>
    </source>
</evidence>
<dbReference type="EC" id="2.7.1.160" evidence="3"/>
<evidence type="ECO:0000256" key="8">
    <source>
        <dbReference type="SAM" id="Phobius"/>
    </source>
</evidence>
<evidence type="ECO:0000313" key="9">
    <source>
        <dbReference type="EMBL" id="KAJ6217376.1"/>
    </source>
</evidence>
<organism evidence="9 10">
    <name type="scientific">Blomia tropicalis</name>
    <name type="common">Mite</name>
    <dbReference type="NCBI Taxonomy" id="40697"/>
    <lineage>
        <taxon>Eukaryota</taxon>
        <taxon>Metazoa</taxon>
        <taxon>Ecdysozoa</taxon>
        <taxon>Arthropoda</taxon>
        <taxon>Chelicerata</taxon>
        <taxon>Arachnida</taxon>
        <taxon>Acari</taxon>
        <taxon>Acariformes</taxon>
        <taxon>Sarcoptiformes</taxon>
        <taxon>Astigmata</taxon>
        <taxon>Glycyphagoidea</taxon>
        <taxon>Echimyopodidae</taxon>
        <taxon>Blomia</taxon>
    </lineage>
</organism>
<evidence type="ECO:0000313" key="10">
    <source>
        <dbReference type="Proteomes" id="UP001142055"/>
    </source>
</evidence>
<feature type="region of interest" description="Disordered" evidence="7">
    <location>
        <begin position="585"/>
        <end position="606"/>
    </location>
</feature>
<comment type="similarity">
    <text evidence="2">Belongs to the KptA/TPT1 family.</text>
</comment>
<keyword evidence="8" id="KW-1133">Transmembrane helix</keyword>
<dbReference type="InterPro" id="IPR042080">
    <property type="entry name" value="RNA_2'-PTrans_N"/>
</dbReference>
<keyword evidence="8" id="KW-0812">Transmembrane</keyword>
<comment type="caution">
    <text evidence="9">The sequence shown here is derived from an EMBL/GenBank/DDBJ whole genome shotgun (WGS) entry which is preliminary data.</text>
</comment>
<protein>
    <recommendedName>
        <fullName evidence="3">2'-phosphotransferase</fullName>
        <ecNumber evidence="3">2.7.1.160</ecNumber>
    </recommendedName>
</protein>
<keyword evidence="4" id="KW-0808">Transferase</keyword>
<dbReference type="Proteomes" id="UP001142055">
    <property type="component" value="Chromosome 3"/>
</dbReference>
<feature type="compositionally biased region" description="Low complexity" evidence="7">
    <location>
        <begin position="778"/>
        <end position="791"/>
    </location>
</feature>
<keyword evidence="8" id="KW-0472">Membrane</keyword>
<feature type="compositionally biased region" description="Polar residues" evidence="7">
    <location>
        <begin position="792"/>
        <end position="821"/>
    </location>
</feature>
<name>A0A9Q0RLI1_BLOTA</name>
<dbReference type="Pfam" id="PF01885">
    <property type="entry name" value="PTS_2-RNA"/>
    <property type="match status" value="1"/>
</dbReference>
<dbReference type="GO" id="GO:0000215">
    <property type="term" value="F:tRNA 2'-phosphotransferase activity"/>
    <property type="evidence" value="ECO:0007669"/>
    <property type="project" value="UniProtKB-EC"/>
</dbReference>
<dbReference type="EMBL" id="JAPWDV010000003">
    <property type="protein sequence ID" value="KAJ6217376.1"/>
    <property type="molecule type" value="Genomic_DNA"/>
</dbReference>
<gene>
    <name evidence="9" type="ORF">RDWZM_008533</name>
</gene>
<reference evidence="9" key="1">
    <citation type="submission" date="2022-12" db="EMBL/GenBank/DDBJ databases">
        <title>Genome assemblies of Blomia tropicalis.</title>
        <authorList>
            <person name="Cui Y."/>
        </authorList>
    </citation>
    <scope>NUCLEOTIDE SEQUENCE</scope>
    <source>
        <tissue evidence="9">Adult mites</tissue>
    </source>
</reference>
<proteinExistence type="inferred from homology"/>
<dbReference type="Gene3D" id="1.10.10.970">
    <property type="entry name" value="RNA 2'-phosphotransferase, Tpt1/KptA family, N-terminal domain"/>
    <property type="match status" value="1"/>
</dbReference>
<evidence type="ECO:0000256" key="7">
    <source>
        <dbReference type="SAM" id="MobiDB-lite"/>
    </source>
</evidence>
<comment type="catalytic activity">
    <reaction evidence="6">
        <text>2'-phospho-[ligated tRNA] + NAD(+) = mature tRNA + ADP-alpha-D-ribose 1'',2''-cyclic phosphate + nicotinamide</text>
        <dbReference type="Rhea" id="RHEA:23324"/>
        <dbReference type="Rhea" id="RHEA-COMP:11106"/>
        <dbReference type="Rhea" id="RHEA-COMP:11107"/>
        <dbReference type="ChEBI" id="CHEBI:17154"/>
        <dbReference type="ChEBI" id="CHEBI:57540"/>
        <dbReference type="ChEBI" id="CHEBI:76596"/>
        <dbReference type="ChEBI" id="CHEBI:82883"/>
        <dbReference type="ChEBI" id="CHEBI:85027"/>
        <dbReference type="EC" id="2.7.1.160"/>
    </reaction>
</comment>
<dbReference type="InterPro" id="IPR002745">
    <property type="entry name" value="Ptrans_KptA/Tpt1"/>
</dbReference>
<comment type="function">
    <text evidence="1">Catalyzes the last step of tRNA splicing, the transfer of the splice junction 2'-phosphate from ligated tRNA to NAD to produce ADP-ribose 1''-2'' cyclic phosphate.</text>
</comment>
<accession>A0A9Q0RLI1</accession>
<evidence type="ECO:0000256" key="2">
    <source>
        <dbReference type="ARBA" id="ARBA00009836"/>
    </source>
</evidence>
<dbReference type="InterPro" id="IPR042081">
    <property type="entry name" value="RNA_2'-PTrans_C"/>
</dbReference>
<dbReference type="GO" id="GO:0006388">
    <property type="term" value="P:tRNA splicing, via endonucleolytic cleavage and ligation"/>
    <property type="evidence" value="ECO:0007669"/>
    <property type="project" value="TreeGrafter"/>
</dbReference>
<feature type="compositionally biased region" description="Low complexity" evidence="7">
    <location>
        <begin position="822"/>
        <end position="843"/>
    </location>
</feature>